<dbReference type="InterPro" id="IPR012312">
    <property type="entry name" value="Hemerythrin-like"/>
</dbReference>
<protein>
    <submittedName>
        <fullName evidence="2">Hemerythrin domain-containing protein</fullName>
    </submittedName>
</protein>
<gene>
    <name evidence="2" type="ORF">V0288_11965</name>
</gene>
<dbReference type="RefSeq" id="WP_332865314.1">
    <property type="nucleotide sequence ID" value="NZ_JBAFSM010000020.1"/>
</dbReference>
<organism evidence="2 3">
    <name type="scientific">Pannus brasiliensis CCIBt3594</name>
    <dbReference type="NCBI Taxonomy" id="1427578"/>
    <lineage>
        <taxon>Bacteria</taxon>
        <taxon>Bacillati</taxon>
        <taxon>Cyanobacteriota</taxon>
        <taxon>Cyanophyceae</taxon>
        <taxon>Oscillatoriophycideae</taxon>
        <taxon>Chroococcales</taxon>
        <taxon>Microcystaceae</taxon>
        <taxon>Pannus</taxon>
    </lineage>
</organism>
<dbReference type="Proteomes" id="UP001328733">
    <property type="component" value="Unassembled WGS sequence"/>
</dbReference>
<comment type="caution">
    <text evidence="2">The sequence shown here is derived from an EMBL/GenBank/DDBJ whole genome shotgun (WGS) entry which is preliminary data.</text>
</comment>
<dbReference type="Pfam" id="PF01814">
    <property type="entry name" value="Hemerythrin"/>
    <property type="match status" value="1"/>
</dbReference>
<accession>A0AAW9QY90</accession>
<evidence type="ECO:0000313" key="3">
    <source>
        <dbReference type="Proteomes" id="UP001328733"/>
    </source>
</evidence>
<dbReference type="PANTHER" id="PTHR35585:SF1">
    <property type="entry name" value="HHE DOMAIN PROTEIN (AFU_ORTHOLOGUE AFUA_4G00730)"/>
    <property type="match status" value="1"/>
</dbReference>
<feature type="domain" description="Hemerythrin-like" evidence="1">
    <location>
        <begin position="200"/>
        <end position="312"/>
    </location>
</feature>
<dbReference type="Gene3D" id="1.20.120.520">
    <property type="entry name" value="nmb1532 protein domain like"/>
    <property type="match status" value="1"/>
</dbReference>
<evidence type="ECO:0000259" key="1">
    <source>
        <dbReference type="Pfam" id="PF01814"/>
    </source>
</evidence>
<dbReference type="PANTHER" id="PTHR35585">
    <property type="entry name" value="HHE DOMAIN PROTEIN (AFU_ORTHOLOGUE AFUA_4G00730)"/>
    <property type="match status" value="1"/>
</dbReference>
<proteinExistence type="predicted"/>
<keyword evidence="3" id="KW-1185">Reference proteome</keyword>
<evidence type="ECO:0000313" key="2">
    <source>
        <dbReference type="EMBL" id="MEG3437834.1"/>
    </source>
</evidence>
<sequence>MVTTLTDEKRMAIAEKLADMKAIQNLSIANEEQFLRESRDGDISDRFRKMLEDDRKNLGILETVMVQYGIQSEPRQTVSEMVNKVQGLMRGSELSFYEKVAQHELLKHGQVMSGLLVHKAGQLVGADVEAAIAPLNTVNFENRAHQEQLKGILEVLGTRELIGRDPDQGVWGRVQDAVAALSGVFGSAVTQTSDKSDMNIQDVLRLDHNKANTLMTEILNSNDPKKIQEYFGQLYMDLNVHAEAEEQVVYPTVRSFYDDTQELYDEQARMKVLLNELKAMSPSASNFKDTIRQLMDIVGDHIRQEESTMFAAIRNNCSSDESEQLATRFKEAKRQLQSQMAV</sequence>
<dbReference type="EMBL" id="JBAFSM010000020">
    <property type="protein sequence ID" value="MEG3437834.1"/>
    <property type="molecule type" value="Genomic_DNA"/>
</dbReference>
<dbReference type="AlphaFoldDB" id="A0AAW9QY90"/>
<name>A0AAW9QY90_9CHRO</name>
<reference evidence="2 3" key="1">
    <citation type="submission" date="2024-01" db="EMBL/GenBank/DDBJ databases">
        <title>Genomic insights into the taxonomy and metabolism of the cyanobacterium Pannus brasiliensis CCIBt3594.</title>
        <authorList>
            <person name="Machado M."/>
            <person name="Botero N.B."/>
            <person name="Andreote A.P.D."/>
            <person name="Feitosa A.M.T."/>
            <person name="Popin R."/>
            <person name="Sivonen K."/>
            <person name="Fiore M.F."/>
        </authorList>
    </citation>
    <scope>NUCLEOTIDE SEQUENCE [LARGE SCALE GENOMIC DNA]</scope>
    <source>
        <strain evidence="2 3">CCIBt3594</strain>
    </source>
</reference>